<dbReference type="InterPro" id="IPR016181">
    <property type="entry name" value="Acyl_CoA_acyltransferase"/>
</dbReference>
<gene>
    <name evidence="2" type="ORF">NRE15_02945</name>
</gene>
<evidence type="ECO:0000313" key="3">
    <source>
        <dbReference type="Proteomes" id="UP001315967"/>
    </source>
</evidence>
<reference evidence="2 3" key="1">
    <citation type="submission" date="2022-08" db="EMBL/GenBank/DDBJ databases">
        <title>Aerococcaceae sp. nov isolated from spoiled eye mask.</title>
        <authorList>
            <person name="Zhou G."/>
            <person name="Xie X.-B."/>
            <person name="Shi Q.-S."/>
            <person name="Wang Y.-S."/>
            <person name="Wen X."/>
            <person name="Peng H."/>
            <person name="Yang X.-J."/>
            <person name="Tao H.-B."/>
            <person name="Huang X.-M."/>
        </authorList>
    </citation>
    <scope>NUCLEOTIDE SEQUENCE [LARGE SCALE GENOMIC DNA]</scope>
    <source>
        <strain evidence="3">DM20194951</strain>
    </source>
</reference>
<dbReference type="Pfam" id="PF00583">
    <property type="entry name" value="Acetyltransf_1"/>
    <property type="match status" value="1"/>
</dbReference>
<evidence type="ECO:0000313" key="2">
    <source>
        <dbReference type="EMBL" id="UUX34624.1"/>
    </source>
</evidence>
<dbReference type="EMBL" id="CP102453">
    <property type="protein sequence ID" value="UUX34624.1"/>
    <property type="molecule type" value="Genomic_DNA"/>
</dbReference>
<sequence>MVFLYSSNPQASLEKIDALIDAHTLATFPELNEANLFSQQYAIEIIVSQQFVGGVAFTKQYDSIHVNALAVDSHYRQQQYGTLLMQELEKYCEDLDVHTISLSTLSYQALGFYQKLAYQLAGQIPDYPTQGMTKYFLFKKL</sequence>
<organism evidence="2 3">
    <name type="scientific">Fundicoccus culcitae</name>
    <dbReference type="NCBI Taxonomy" id="2969821"/>
    <lineage>
        <taxon>Bacteria</taxon>
        <taxon>Bacillati</taxon>
        <taxon>Bacillota</taxon>
        <taxon>Bacilli</taxon>
        <taxon>Lactobacillales</taxon>
        <taxon>Aerococcaceae</taxon>
        <taxon>Fundicoccus</taxon>
    </lineage>
</organism>
<protein>
    <submittedName>
        <fullName evidence="2">GNAT family N-acetyltransferase</fullName>
    </submittedName>
</protein>
<proteinExistence type="predicted"/>
<dbReference type="RefSeq" id="WP_313794124.1">
    <property type="nucleotide sequence ID" value="NZ_CP102453.1"/>
</dbReference>
<name>A0ABY5P7H7_9LACT</name>
<dbReference type="Proteomes" id="UP001315967">
    <property type="component" value="Chromosome"/>
</dbReference>
<dbReference type="SUPFAM" id="SSF55729">
    <property type="entry name" value="Acyl-CoA N-acyltransferases (Nat)"/>
    <property type="match status" value="1"/>
</dbReference>
<dbReference type="InterPro" id="IPR000182">
    <property type="entry name" value="GNAT_dom"/>
</dbReference>
<dbReference type="Gene3D" id="3.40.630.30">
    <property type="match status" value="1"/>
</dbReference>
<evidence type="ECO:0000259" key="1">
    <source>
        <dbReference type="PROSITE" id="PS51186"/>
    </source>
</evidence>
<keyword evidence="3" id="KW-1185">Reference proteome</keyword>
<dbReference type="CDD" id="cd04301">
    <property type="entry name" value="NAT_SF"/>
    <property type="match status" value="1"/>
</dbReference>
<feature type="domain" description="N-acetyltransferase" evidence="1">
    <location>
        <begin position="1"/>
        <end position="141"/>
    </location>
</feature>
<accession>A0ABY5P7H7</accession>
<dbReference type="PROSITE" id="PS51186">
    <property type="entry name" value="GNAT"/>
    <property type="match status" value="1"/>
</dbReference>